<keyword evidence="3" id="KW-0539">Nucleus</keyword>
<dbReference type="KEGG" id="spar:SPRG_00417"/>
<keyword evidence="6" id="KW-1185">Reference proteome</keyword>
<dbReference type="Pfam" id="PF08424">
    <property type="entry name" value="NRDE-2"/>
    <property type="match status" value="1"/>
</dbReference>
<comment type="subcellular location">
    <subcellularLocation>
        <location evidence="1">Nucleus</location>
    </subcellularLocation>
</comment>
<evidence type="ECO:0000313" key="6">
    <source>
        <dbReference type="Proteomes" id="UP000030745"/>
    </source>
</evidence>
<dbReference type="Proteomes" id="UP000030745">
    <property type="component" value="Unassembled WGS sequence"/>
</dbReference>
<dbReference type="OMA" id="YARIITV"/>
<gene>
    <name evidence="5" type="ORF">SPRG_00417</name>
</gene>
<dbReference type="STRING" id="695850.A0A067D254"/>
<evidence type="ECO:0000256" key="2">
    <source>
        <dbReference type="ARBA" id="ARBA00009265"/>
    </source>
</evidence>
<protein>
    <submittedName>
        <fullName evidence="5">Uncharacterized protein</fullName>
    </submittedName>
</protein>
<feature type="compositionally biased region" description="Basic and acidic residues" evidence="4">
    <location>
        <begin position="432"/>
        <end position="443"/>
    </location>
</feature>
<accession>A0A067D254</accession>
<proteinExistence type="inferred from homology"/>
<dbReference type="AlphaFoldDB" id="A0A067D254"/>
<comment type="similarity">
    <text evidence="2">Belongs to the NRDE2 family.</text>
</comment>
<dbReference type="InterPro" id="IPR013633">
    <property type="entry name" value="NRDE-2"/>
</dbReference>
<dbReference type="OrthoDB" id="297219at2759"/>
<dbReference type="PANTHER" id="PTHR13471:SF0">
    <property type="entry name" value="NUCLEAR EXOSOME REGULATOR NRDE2"/>
    <property type="match status" value="1"/>
</dbReference>
<dbReference type="GeneID" id="24123061"/>
<dbReference type="VEuPathDB" id="FungiDB:SPRG_00417"/>
<dbReference type="GO" id="GO:1902369">
    <property type="term" value="P:negative regulation of RNA catabolic process"/>
    <property type="evidence" value="ECO:0007669"/>
    <property type="project" value="TreeGrafter"/>
</dbReference>
<dbReference type="InterPro" id="IPR011990">
    <property type="entry name" value="TPR-like_helical_dom_sf"/>
</dbReference>
<dbReference type="GO" id="GO:0031048">
    <property type="term" value="P:regulatory ncRNA-mediated heterochromatin formation"/>
    <property type="evidence" value="ECO:0007669"/>
    <property type="project" value="TreeGrafter"/>
</dbReference>
<feature type="region of interest" description="Disordered" evidence="4">
    <location>
        <begin position="410"/>
        <end position="443"/>
    </location>
</feature>
<evidence type="ECO:0000256" key="4">
    <source>
        <dbReference type="SAM" id="MobiDB-lite"/>
    </source>
</evidence>
<sequence length="1028" mass="115395">MFSAGRATQPTAPTEAKAIAWLNVGKSYKAGDDDEDANEGFTPVAPSRPPAGPVALPTPARRTEEPRALAPKRPIVPSKVDKLYEIDHGKDKDNLFYGTLNAADVPRYHLFKRKRDLDDDASLRYFDAKHTLSALSLHLPRVRCERANADDGVAPPFLALEPYTPIRDEDAELESQRREARVVAQNKHFNAALRQDPSNVGLWLAYMHVQADALDDMKSKTKQRALLLEKQVAIWSRAMQANPTSDELLQLQWFLCMQRSDEADIIAELERSVLAHPEHADAWLHLLQRKQMQFSAFSVAALRDLFARMIQSVQMCSVASDVRDATLVHFATLLCRMEAQSGYVERSMGLLQALLELNVNYPSPHATTEFAAHWEQHGGSRWGERGLDTGNVPPLSTALPSMETFLASVQERSERSLEASQPPLHLRKLPHHLPESAEDRGFDALYDERSSSKREENDDGDQDEGYVWSNIHGHRVRIKDAEDAAEYERILRELRSDQPLVDDILPSNKNKKKAANTHVDERLAYDRLRDDNEHAMLLLEEDLLAATQWRPLRPNDPADAPLIDAQPDRVLLLDEIQPFFFTVQPTMHVQLFLALLAQVGVRPRFSAPEYMYSDALDADTTALETLCAAFFQSDAPPPINARDMLDTILHDRIVVARDTLLDPSKLEYARRLLLRGYAQLQRIDCLVMALDLETHVGRHLGEYEPARTFAKHVLSRETSSFRLYERYAYMEWRFGNDKMTTRICEKTAASAATTLEIHRFAYWRLRLALNQTDDGSCFWQCIYLLYAAYDPTAESLSKACKRLKKQKTPLSALLTPTMQARLRQSTQRDVQAALDVLGTETQATASSVPIAALCLYHALLVEFVLGGCARELLLTRLRTSLDALETASRPGQKRDDEPTAVGVTRQWFLAAGLDLLLRAGASPKLWRLGTHLAVSAVPSQSVFISLFVDAEKKNTMGQQVRRFVQGAVQAAQKHFDAPSPQLWLLALLAELYRAGPSDAACCARHAWGAVAIQRIRQVCGALAALPPL</sequence>
<dbReference type="GO" id="GO:0071013">
    <property type="term" value="C:catalytic step 2 spliceosome"/>
    <property type="evidence" value="ECO:0007669"/>
    <property type="project" value="TreeGrafter"/>
</dbReference>
<dbReference type="PANTHER" id="PTHR13471">
    <property type="entry name" value="TETRATRICOPEPTIDE-LIKE HELICAL"/>
    <property type="match status" value="1"/>
</dbReference>
<evidence type="ECO:0000256" key="1">
    <source>
        <dbReference type="ARBA" id="ARBA00004123"/>
    </source>
</evidence>
<evidence type="ECO:0000313" key="5">
    <source>
        <dbReference type="EMBL" id="KDO35575.1"/>
    </source>
</evidence>
<reference evidence="5 6" key="1">
    <citation type="journal article" date="2013" name="PLoS Genet.">
        <title>Distinctive expansion of potential virulence genes in the genome of the oomycete fish pathogen Saprolegnia parasitica.</title>
        <authorList>
            <person name="Jiang R.H."/>
            <person name="de Bruijn I."/>
            <person name="Haas B.J."/>
            <person name="Belmonte R."/>
            <person name="Lobach L."/>
            <person name="Christie J."/>
            <person name="van den Ackerveken G."/>
            <person name="Bottin A."/>
            <person name="Bulone V."/>
            <person name="Diaz-Moreno S.M."/>
            <person name="Dumas B."/>
            <person name="Fan L."/>
            <person name="Gaulin E."/>
            <person name="Govers F."/>
            <person name="Grenville-Briggs L.J."/>
            <person name="Horner N.R."/>
            <person name="Levin J.Z."/>
            <person name="Mammella M."/>
            <person name="Meijer H.J."/>
            <person name="Morris P."/>
            <person name="Nusbaum C."/>
            <person name="Oome S."/>
            <person name="Phillips A.J."/>
            <person name="van Rooyen D."/>
            <person name="Rzeszutek E."/>
            <person name="Saraiva M."/>
            <person name="Secombes C.J."/>
            <person name="Seidl M.F."/>
            <person name="Snel B."/>
            <person name="Stassen J.H."/>
            <person name="Sykes S."/>
            <person name="Tripathy S."/>
            <person name="van den Berg H."/>
            <person name="Vega-Arreguin J.C."/>
            <person name="Wawra S."/>
            <person name="Young S.K."/>
            <person name="Zeng Q."/>
            <person name="Dieguez-Uribeondo J."/>
            <person name="Russ C."/>
            <person name="Tyler B.M."/>
            <person name="van West P."/>
        </authorList>
    </citation>
    <scope>NUCLEOTIDE SEQUENCE [LARGE SCALE GENOMIC DNA]</scope>
    <source>
        <strain evidence="5 6">CBS 223.65</strain>
    </source>
</reference>
<organism evidence="5 6">
    <name type="scientific">Saprolegnia parasitica (strain CBS 223.65)</name>
    <dbReference type="NCBI Taxonomy" id="695850"/>
    <lineage>
        <taxon>Eukaryota</taxon>
        <taxon>Sar</taxon>
        <taxon>Stramenopiles</taxon>
        <taxon>Oomycota</taxon>
        <taxon>Saprolegniomycetes</taxon>
        <taxon>Saprolegniales</taxon>
        <taxon>Saprolegniaceae</taxon>
        <taxon>Saprolegnia</taxon>
    </lineage>
</organism>
<evidence type="ECO:0000256" key="3">
    <source>
        <dbReference type="ARBA" id="ARBA00023242"/>
    </source>
</evidence>
<dbReference type="EMBL" id="KK583189">
    <property type="protein sequence ID" value="KDO35575.1"/>
    <property type="molecule type" value="Genomic_DNA"/>
</dbReference>
<name>A0A067D254_SAPPC</name>
<dbReference type="RefSeq" id="XP_012193906.1">
    <property type="nucleotide sequence ID" value="XM_012338516.1"/>
</dbReference>
<dbReference type="Gene3D" id="1.25.40.10">
    <property type="entry name" value="Tetratricopeptide repeat domain"/>
    <property type="match status" value="1"/>
</dbReference>
<feature type="region of interest" description="Disordered" evidence="4">
    <location>
        <begin position="29"/>
        <end position="69"/>
    </location>
</feature>